<sequence length="269" mass="29513">MNYLGFLIFYLSAASLCLAAYEDARCKCVCLDQTGTYNGSKPTKKVYVKAIAADKCTCKIMLGKEDALCPYCDCSYQVRNTTTIKVVVCLILVIISALTLYMVFLQLLEPLLSARRASRKMMVSGESVDARAGSSGSTAGRFARTRWSLDVPRPSWATGSSGSHLPKGAGMAVVWDRTRLSAQQLINAERSTTDESPEKGRLRQRAQKPIIEESSEQGDSPHPVMITGAVIPPGSVSTVVSRVRNQQQRWKGNVEAQRARVFSEHTLLN</sequence>
<keyword evidence="3 7" id="KW-0812">Transmembrane</keyword>
<dbReference type="AlphaFoldDB" id="A0AAV2T2X6"/>
<organism evidence="9 10">
    <name type="scientific">Calicophoron daubneyi</name>
    <name type="common">Rumen fluke</name>
    <name type="synonym">Paramphistomum daubneyi</name>
    <dbReference type="NCBI Taxonomy" id="300641"/>
    <lineage>
        <taxon>Eukaryota</taxon>
        <taxon>Metazoa</taxon>
        <taxon>Spiralia</taxon>
        <taxon>Lophotrochozoa</taxon>
        <taxon>Platyhelminthes</taxon>
        <taxon>Trematoda</taxon>
        <taxon>Digenea</taxon>
        <taxon>Plagiorchiida</taxon>
        <taxon>Pronocephalata</taxon>
        <taxon>Paramphistomoidea</taxon>
        <taxon>Paramphistomidae</taxon>
        <taxon>Calicophoron</taxon>
    </lineage>
</organism>
<feature type="signal peptide" evidence="8">
    <location>
        <begin position="1"/>
        <end position="19"/>
    </location>
</feature>
<evidence type="ECO:0000313" key="9">
    <source>
        <dbReference type="EMBL" id="CAL5131813.1"/>
    </source>
</evidence>
<gene>
    <name evidence="9" type="ORF">CDAUBV1_LOCUS4352</name>
</gene>
<proteinExistence type="inferred from homology"/>
<comment type="similarity">
    <text evidence="2">Belongs to the TMEM9 family.</text>
</comment>
<evidence type="ECO:0000256" key="4">
    <source>
        <dbReference type="ARBA" id="ARBA00022989"/>
    </source>
</evidence>
<feature type="compositionally biased region" description="Basic and acidic residues" evidence="6">
    <location>
        <begin position="191"/>
        <end position="201"/>
    </location>
</feature>
<dbReference type="PANTHER" id="PTHR13064:SF6">
    <property type="entry name" value="TRANSMEMBRANE PROTEIN 9"/>
    <property type="match status" value="1"/>
</dbReference>
<evidence type="ECO:0000256" key="5">
    <source>
        <dbReference type="ARBA" id="ARBA00023136"/>
    </source>
</evidence>
<accession>A0AAV2T2X6</accession>
<evidence type="ECO:0000256" key="8">
    <source>
        <dbReference type="SAM" id="SignalP"/>
    </source>
</evidence>
<dbReference type="GO" id="GO:0005765">
    <property type="term" value="C:lysosomal membrane"/>
    <property type="evidence" value="ECO:0007669"/>
    <property type="project" value="InterPro"/>
</dbReference>
<dbReference type="Proteomes" id="UP001497525">
    <property type="component" value="Unassembled WGS sequence"/>
</dbReference>
<dbReference type="EMBL" id="CAXLJL010000105">
    <property type="protein sequence ID" value="CAL5131813.1"/>
    <property type="molecule type" value="Genomic_DNA"/>
</dbReference>
<dbReference type="InterPro" id="IPR008853">
    <property type="entry name" value="TMEM9/TMEM9B"/>
</dbReference>
<comment type="subcellular location">
    <subcellularLocation>
        <location evidence="1">Membrane</location>
    </subcellularLocation>
</comment>
<dbReference type="PANTHER" id="PTHR13064">
    <property type="entry name" value="TRANSMEMBRANE PROTEIN 9 FAMILY MEMBER"/>
    <property type="match status" value="1"/>
</dbReference>
<reference evidence="9" key="1">
    <citation type="submission" date="2024-06" db="EMBL/GenBank/DDBJ databases">
        <authorList>
            <person name="Liu X."/>
            <person name="Lenzi L."/>
            <person name="Haldenby T S."/>
            <person name="Uol C."/>
        </authorList>
    </citation>
    <scope>NUCLEOTIDE SEQUENCE</scope>
</reference>
<feature type="chain" id="PRO_5043495020" description="Transmembrane protein 9" evidence="8">
    <location>
        <begin position="20"/>
        <end position="269"/>
    </location>
</feature>
<comment type="caution">
    <text evidence="9">The sequence shown here is derived from an EMBL/GenBank/DDBJ whole genome shotgun (WGS) entry which is preliminary data.</text>
</comment>
<evidence type="ECO:0000256" key="3">
    <source>
        <dbReference type="ARBA" id="ARBA00022692"/>
    </source>
</evidence>
<protein>
    <recommendedName>
        <fullName evidence="11">Transmembrane protein 9</fullName>
    </recommendedName>
</protein>
<dbReference type="Pfam" id="PF05434">
    <property type="entry name" value="Tmemb_9"/>
    <property type="match status" value="2"/>
</dbReference>
<evidence type="ECO:0008006" key="11">
    <source>
        <dbReference type="Google" id="ProtNLM"/>
    </source>
</evidence>
<feature type="transmembrane region" description="Helical" evidence="7">
    <location>
        <begin position="84"/>
        <end position="112"/>
    </location>
</feature>
<keyword evidence="5 7" id="KW-0472">Membrane</keyword>
<evidence type="ECO:0000256" key="1">
    <source>
        <dbReference type="ARBA" id="ARBA00004370"/>
    </source>
</evidence>
<keyword evidence="4 7" id="KW-1133">Transmembrane helix</keyword>
<evidence type="ECO:0000256" key="2">
    <source>
        <dbReference type="ARBA" id="ARBA00007264"/>
    </source>
</evidence>
<evidence type="ECO:0000256" key="6">
    <source>
        <dbReference type="SAM" id="MobiDB-lite"/>
    </source>
</evidence>
<evidence type="ECO:0000313" key="10">
    <source>
        <dbReference type="Proteomes" id="UP001497525"/>
    </source>
</evidence>
<evidence type="ECO:0000256" key="7">
    <source>
        <dbReference type="SAM" id="Phobius"/>
    </source>
</evidence>
<name>A0AAV2T2X6_CALDB</name>
<keyword evidence="8" id="KW-0732">Signal</keyword>
<feature type="region of interest" description="Disordered" evidence="6">
    <location>
        <begin position="187"/>
        <end position="224"/>
    </location>
</feature>